<keyword evidence="3" id="KW-1185">Reference proteome</keyword>
<dbReference type="OrthoDB" id="7925327at2"/>
<gene>
    <name evidence="2" type="ORF">GRI75_01225</name>
</gene>
<evidence type="ECO:0000313" key="3">
    <source>
        <dbReference type="Proteomes" id="UP000469159"/>
    </source>
</evidence>
<reference evidence="2 3" key="1">
    <citation type="submission" date="2019-12" db="EMBL/GenBank/DDBJ databases">
        <title>Genomic-based taxomic classification of the family Erythrobacteraceae.</title>
        <authorList>
            <person name="Xu L."/>
        </authorList>
    </citation>
    <scope>NUCLEOTIDE SEQUENCE [LARGE SCALE GENOMIC DNA]</scope>
    <source>
        <strain evidence="2 3">MCCC 1K02066</strain>
    </source>
</reference>
<organism evidence="2 3">
    <name type="scientific">Croceibacterium soli</name>
    <dbReference type="NCBI Taxonomy" id="1739690"/>
    <lineage>
        <taxon>Bacteria</taxon>
        <taxon>Pseudomonadati</taxon>
        <taxon>Pseudomonadota</taxon>
        <taxon>Alphaproteobacteria</taxon>
        <taxon>Sphingomonadales</taxon>
        <taxon>Erythrobacteraceae</taxon>
        <taxon>Croceibacterium</taxon>
    </lineage>
</organism>
<dbReference type="PANTHER" id="PTHR43617">
    <property type="entry name" value="L-AMINO ACID N-ACETYLTRANSFERASE"/>
    <property type="match status" value="1"/>
</dbReference>
<dbReference type="CDD" id="cd04301">
    <property type="entry name" value="NAT_SF"/>
    <property type="match status" value="1"/>
</dbReference>
<dbReference type="InterPro" id="IPR050276">
    <property type="entry name" value="MshD_Acetyltransferase"/>
</dbReference>
<dbReference type="GO" id="GO:0016747">
    <property type="term" value="F:acyltransferase activity, transferring groups other than amino-acyl groups"/>
    <property type="evidence" value="ECO:0007669"/>
    <property type="project" value="InterPro"/>
</dbReference>
<comment type="caution">
    <text evidence="2">The sequence shown here is derived from an EMBL/GenBank/DDBJ whole genome shotgun (WGS) entry which is preliminary data.</text>
</comment>
<evidence type="ECO:0000259" key="1">
    <source>
        <dbReference type="PROSITE" id="PS51186"/>
    </source>
</evidence>
<dbReference type="Pfam" id="PF00583">
    <property type="entry name" value="Acetyltransf_1"/>
    <property type="match status" value="1"/>
</dbReference>
<proteinExistence type="predicted"/>
<accession>A0A6I4UR99</accession>
<dbReference type="AlphaFoldDB" id="A0A6I4UR99"/>
<evidence type="ECO:0000313" key="2">
    <source>
        <dbReference type="EMBL" id="MXP40264.1"/>
    </source>
</evidence>
<protein>
    <submittedName>
        <fullName evidence="2">GNAT family N-acetyltransferase</fullName>
    </submittedName>
</protein>
<dbReference type="EMBL" id="WTYK01000001">
    <property type="protein sequence ID" value="MXP40264.1"/>
    <property type="molecule type" value="Genomic_DNA"/>
</dbReference>
<name>A0A6I4UR99_9SPHN</name>
<dbReference type="Proteomes" id="UP000469159">
    <property type="component" value="Unassembled WGS sequence"/>
</dbReference>
<feature type="domain" description="N-acetyltransferase" evidence="1">
    <location>
        <begin position="1"/>
        <end position="194"/>
    </location>
</feature>
<dbReference type="SUPFAM" id="SSF55729">
    <property type="entry name" value="Acyl-CoA N-acyltransferases (Nat)"/>
    <property type="match status" value="1"/>
</dbReference>
<dbReference type="InterPro" id="IPR000182">
    <property type="entry name" value="GNAT_dom"/>
</dbReference>
<dbReference type="Gene3D" id="3.40.630.30">
    <property type="match status" value="1"/>
</dbReference>
<keyword evidence="2" id="KW-0808">Transferase</keyword>
<dbReference type="PROSITE" id="PS51186">
    <property type="entry name" value="GNAT"/>
    <property type="match status" value="1"/>
</dbReference>
<dbReference type="RefSeq" id="WP_160745112.1">
    <property type="nucleotide sequence ID" value="NZ_WTYK01000001.1"/>
</dbReference>
<dbReference type="InterPro" id="IPR016181">
    <property type="entry name" value="Acyl_CoA_acyltransferase"/>
</dbReference>
<sequence length="212" mass="23132">MEIVEITSGNVASYSAEVAKIHADAYSDGHFTSTFGLRKLAEYNRLLIENSDISLVAVEGNRVLGFLISGEAVSRGVSQFIRSHRGFLVTRLLAHPYFLLDKIRAKLKSAFAPPPTPVAKYRLLSIASAPSAQSRGVGAKLLAALEGRLRQRGIANYGLSVRAANTRAVTFYQSNGFVCEKEDSGSLYFRKSLGYSSSNNRDNRAGNELQIQ</sequence>